<accession>A0ABS7KCF7</accession>
<reference evidence="2 3" key="1">
    <citation type="submission" date="2020-08" db="EMBL/GenBank/DDBJ databases">
        <title>Fungal Genomes of the International Space Station.</title>
        <authorList>
            <person name="Seuylemezian A."/>
            <person name="Singh N.K."/>
            <person name="Wood J."/>
            <person name="Venkateswaran K."/>
        </authorList>
    </citation>
    <scope>NUCLEOTIDE SEQUENCE [LARGE SCALE GENOMIC DNA]</scope>
    <source>
        <strain evidence="2 3">S/N-304-OC-R4</strain>
    </source>
</reference>
<name>A0ABS7KCF7_9BACL</name>
<organism evidence="2 3">
    <name type="scientific">Paenibacillus cucumis</name>
    <name type="common">ex Kampfer et al. 2016</name>
    <dbReference type="NCBI Taxonomy" id="1776858"/>
    <lineage>
        <taxon>Bacteria</taxon>
        <taxon>Bacillati</taxon>
        <taxon>Bacillota</taxon>
        <taxon>Bacilli</taxon>
        <taxon>Bacillales</taxon>
        <taxon>Paenibacillaceae</taxon>
        <taxon>Paenibacillus</taxon>
    </lineage>
</organism>
<dbReference type="EMBL" id="JACLIC010000002">
    <property type="protein sequence ID" value="MBY0201827.1"/>
    <property type="molecule type" value="Genomic_DNA"/>
</dbReference>
<evidence type="ECO:0000256" key="1">
    <source>
        <dbReference type="SAM" id="Phobius"/>
    </source>
</evidence>
<evidence type="ECO:0000313" key="3">
    <source>
        <dbReference type="Proteomes" id="UP000706031"/>
    </source>
</evidence>
<dbReference type="Proteomes" id="UP000706031">
    <property type="component" value="Unassembled WGS sequence"/>
</dbReference>
<protein>
    <submittedName>
        <fullName evidence="2">Uncharacterized protein</fullName>
    </submittedName>
</protein>
<evidence type="ECO:0000313" key="2">
    <source>
        <dbReference type="EMBL" id="MBY0201827.1"/>
    </source>
</evidence>
<keyword evidence="1" id="KW-0812">Transmembrane</keyword>
<sequence>MKSFKHLGVALGFLAGTTFGSGIAFLFRFSPVQLMLSVALFGLAGILSGLLTSKIWYNQIQEH</sequence>
<dbReference type="RefSeq" id="WP_154886637.1">
    <property type="nucleotide sequence ID" value="NZ_JACLIC010000002.1"/>
</dbReference>
<feature type="transmembrane region" description="Helical" evidence="1">
    <location>
        <begin position="36"/>
        <end position="57"/>
    </location>
</feature>
<proteinExistence type="predicted"/>
<gene>
    <name evidence="2" type="ORF">H7T88_01045</name>
</gene>
<keyword evidence="1" id="KW-0472">Membrane</keyword>
<comment type="caution">
    <text evidence="2">The sequence shown here is derived from an EMBL/GenBank/DDBJ whole genome shotgun (WGS) entry which is preliminary data.</text>
</comment>
<keyword evidence="1" id="KW-1133">Transmembrane helix</keyword>
<keyword evidence="3" id="KW-1185">Reference proteome</keyword>